<dbReference type="Gene3D" id="2.70.170.10">
    <property type="entry name" value="Neurotransmitter-gated ion-channel ligand-binding domain"/>
    <property type="match status" value="2"/>
</dbReference>
<dbReference type="InterPro" id="IPR006201">
    <property type="entry name" value="Neur_channel"/>
</dbReference>
<feature type="transmembrane region" description="Helical" evidence="1">
    <location>
        <begin position="567"/>
        <end position="592"/>
    </location>
</feature>
<proteinExistence type="predicted"/>
<feature type="chain" id="PRO_5042951294" description="Neurotransmitter-gated ion-channel ligand-binding domain-containing protein" evidence="2">
    <location>
        <begin position="20"/>
        <end position="673"/>
    </location>
</feature>
<keyword evidence="1" id="KW-0472">Membrane</keyword>
<feature type="transmembrane region" description="Helical" evidence="1">
    <location>
        <begin position="508"/>
        <end position="529"/>
    </location>
</feature>
<dbReference type="GO" id="GO:0005230">
    <property type="term" value="F:extracellular ligand-gated monoatomic ion channel activity"/>
    <property type="evidence" value="ECO:0007669"/>
    <property type="project" value="InterPro"/>
</dbReference>
<dbReference type="AlphaFoldDB" id="A0AAN7SGJ4"/>
<evidence type="ECO:0000256" key="2">
    <source>
        <dbReference type="SAM" id="SignalP"/>
    </source>
</evidence>
<keyword evidence="5" id="KW-1185">Reference proteome</keyword>
<accession>A0AAN7SGJ4</accession>
<evidence type="ECO:0000259" key="3">
    <source>
        <dbReference type="Pfam" id="PF02931"/>
    </source>
</evidence>
<reference evidence="5" key="1">
    <citation type="submission" date="2023-01" db="EMBL/GenBank/DDBJ databases">
        <title>Key to firefly adult light organ development and bioluminescence: homeobox transcription factors regulate luciferase expression and transportation to peroxisome.</title>
        <authorList>
            <person name="Fu X."/>
        </authorList>
    </citation>
    <scope>NUCLEOTIDE SEQUENCE [LARGE SCALE GENOMIC DNA]</scope>
</reference>
<feature type="domain" description="Neurotransmitter-gated ion-channel ligand-binding" evidence="3">
    <location>
        <begin position="299"/>
        <end position="504"/>
    </location>
</feature>
<name>A0AAN7SGJ4_9COLE</name>
<gene>
    <name evidence="4" type="ORF">RN001_011190</name>
</gene>
<dbReference type="InterPro" id="IPR038050">
    <property type="entry name" value="Neuro_actylchol_rec"/>
</dbReference>
<evidence type="ECO:0000313" key="4">
    <source>
        <dbReference type="EMBL" id="KAK4878684.1"/>
    </source>
</evidence>
<keyword evidence="2" id="KW-0732">Signal</keyword>
<evidence type="ECO:0000256" key="1">
    <source>
        <dbReference type="SAM" id="Phobius"/>
    </source>
</evidence>
<keyword evidence="1" id="KW-0812">Transmembrane</keyword>
<dbReference type="Gene3D" id="1.20.58.390">
    <property type="entry name" value="Neurotransmitter-gated ion-channel transmembrane domain"/>
    <property type="match status" value="1"/>
</dbReference>
<dbReference type="SUPFAM" id="SSF63712">
    <property type="entry name" value="Nicotinic receptor ligand binding domain-like"/>
    <property type="match status" value="2"/>
</dbReference>
<sequence length="673" mass="77545">MNLLIFVTVGLYFIQTCLSFEIRHKKAVANPLWNETVVDKLRNDLLTNYDRYAKPNRHLEVSNVSLGFGIYYLETDELNSTFSVAVELRLSWFDPKLIWNPDSYNGLQLLTMADHEIWQPDLYLLNSATSGGEAIARYGNALAVVSSNGLIIWLTPLRFTALCQFDLFYWPYDTQHCQLKFGSWSHSGRDLQLVLDQIHYEGMVHISQWNITSTAEVTLLKREMYPDAFHQAVLNLTLTRKSSAMSTVVTTAIVVVTLLTMYFRALISVLSIYQCLSFEYDHVLSAQLPKVLWNETNQDKLHKDLFMNYDRQARPHEPHVATTVELSLVVLHVESNEVKSTITVHSLLKVVWNDPKLKWNQDDYGGIDVLRVADHELWHPDLYLQNSALGGEPVFRYGNPNALVQSNGHVQIVLRAKQTVLCDFDLRFWPFDTQHCALTYTSWVYDENTIKLALTQENNVQVDTTFPFTTWNVTKASGAAVLSKFRCCVKSFYQINYNLTLKRNHETYVAVCVTPAVVSTVLISLQFWLPPGSRPKSYINGFLILIFITHLIYFSDKISRTTKHLPLIVLVYAYNLYSTCAVLLIDTFGIYLTKSKKLRFFENLFIKYAKYIPAVYFTKQSIEFPVDKKPNVDHLDCVENVPDENQVLFPGNFFESRCVFVSSNYIVYCDFYI</sequence>
<dbReference type="InterPro" id="IPR006202">
    <property type="entry name" value="Neur_chan_lig-bd"/>
</dbReference>
<protein>
    <recommendedName>
        <fullName evidence="3">Neurotransmitter-gated ion-channel ligand-binding domain-containing protein</fullName>
    </recommendedName>
</protein>
<comment type="caution">
    <text evidence="4">The sequence shown here is derived from an EMBL/GenBank/DDBJ whole genome shotgun (WGS) entry which is preliminary data.</text>
</comment>
<dbReference type="InterPro" id="IPR036734">
    <property type="entry name" value="Neur_chan_lig-bd_sf"/>
</dbReference>
<dbReference type="GO" id="GO:0004888">
    <property type="term" value="F:transmembrane signaling receptor activity"/>
    <property type="evidence" value="ECO:0007669"/>
    <property type="project" value="InterPro"/>
</dbReference>
<feature type="signal peptide" evidence="2">
    <location>
        <begin position="1"/>
        <end position="19"/>
    </location>
</feature>
<dbReference type="PANTHER" id="PTHR18945">
    <property type="entry name" value="NEUROTRANSMITTER GATED ION CHANNEL"/>
    <property type="match status" value="1"/>
</dbReference>
<dbReference type="GO" id="GO:0016020">
    <property type="term" value="C:membrane"/>
    <property type="evidence" value="ECO:0007669"/>
    <property type="project" value="InterPro"/>
</dbReference>
<dbReference type="EMBL" id="JARPUR010000004">
    <property type="protein sequence ID" value="KAK4878684.1"/>
    <property type="molecule type" value="Genomic_DNA"/>
</dbReference>
<feature type="transmembrane region" description="Helical" evidence="1">
    <location>
        <begin position="244"/>
        <end position="263"/>
    </location>
</feature>
<dbReference type="FunFam" id="2.70.170.10:FF:000028">
    <property type="entry name" value="AcetylCholine Receptor"/>
    <property type="match status" value="1"/>
</dbReference>
<organism evidence="4 5">
    <name type="scientific">Aquatica leii</name>
    <dbReference type="NCBI Taxonomy" id="1421715"/>
    <lineage>
        <taxon>Eukaryota</taxon>
        <taxon>Metazoa</taxon>
        <taxon>Ecdysozoa</taxon>
        <taxon>Arthropoda</taxon>
        <taxon>Hexapoda</taxon>
        <taxon>Insecta</taxon>
        <taxon>Pterygota</taxon>
        <taxon>Neoptera</taxon>
        <taxon>Endopterygota</taxon>
        <taxon>Coleoptera</taxon>
        <taxon>Polyphaga</taxon>
        <taxon>Elateriformia</taxon>
        <taxon>Elateroidea</taxon>
        <taxon>Lampyridae</taxon>
        <taxon>Luciolinae</taxon>
        <taxon>Aquatica</taxon>
    </lineage>
</organism>
<feature type="domain" description="Neurotransmitter-gated ion-channel ligand-binding" evidence="3">
    <location>
        <begin position="40"/>
        <end position="241"/>
    </location>
</feature>
<dbReference type="CDD" id="cd18989">
    <property type="entry name" value="LGIC_ECD_cation"/>
    <property type="match status" value="2"/>
</dbReference>
<dbReference type="Pfam" id="PF02931">
    <property type="entry name" value="Neur_chan_LBD"/>
    <property type="match status" value="2"/>
</dbReference>
<keyword evidence="1" id="KW-1133">Transmembrane helix</keyword>
<evidence type="ECO:0000313" key="5">
    <source>
        <dbReference type="Proteomes" id="UP001353858"/>
    </source>
</evidence>
<feature type="transmembrane region" description="Helical" evidence="1">
    <location>
        <begin position="535"/>
        <end position="555"/>
    </location>
</feature>
<dbReference type="Proteomes" id="UP001353858">
    <property type="component" value="Unassembled WGS sequence"/>
</dbReference>
<dbReference type="PRINTS" id="PR00252">
    <property type="entry name" value="NRIONCHANNEL"/>
</dbReference>